<dbReference type="SUPFAM" id="SSF52540">
    <property type="entry name" value="P-loop containing nucleoside triphosphate hydrolases"/>
    <property type="match status" value="1"/>
</dbReference>
<dbReference type="Gene3D" id="3.40.50.300">
    <property type="entry name" value="P-loop containing nucleotide triphosphate hydrolases"/>
    <property type="match status" value="1"/>
</dbReference>
<dbReference type="RefSeq" id="WP_222992131.1">
    <property type="nucleotide sequence ID" value="NZ_JAINVV010000011.1"/>
</dbReference>
<keyword evidence="4" id="KW-1185">Reference proteome</keyword>
<dbReference type="Proteomes" id="UP000706039">
    <property type="component" value="Unassembled WGS sequence"/>
</dbReference>
<dbReference type="InterPro" id="IPR035086">
    <property type="entry name" value="DgcN-like_C"/>
</dbReference>
<protein>
    <submittedName>
        <fullName evidence="3">DUF1611 domain-containing protein</fullName>
    </submittedName>
</protein>
<dbReference type="InterPro" id="IPR035402">
    <property type="entry name" value="DgcN-like_N"/>
</dbReference>
<feature type="domain" description="D-glutamate N-acetyltransferase-like N-terminal" evidence="2">
    <location>
        <begin position="47"/>
        <end position="130"/>
    </location>
</feature>
<evidence type="ECO:0000259" key="2">
    <source>
        <dbReference type="Pfam" id="PF17396"/>
    </source>
</evidence>
<sequence length="339" mass="35387">MSAPLGAIARPYLLFLGDAPDRETAKTAIGVHHWRGRDCAAQFSLPGCNVDLGLPELDPAAAAARGICTLLVGLAPLGGAIPEHWTRAIVAALEAGLDVASGLHVRLGDVPAIAAAAARHQRRLIDVRHPERLFSVGDYRRRNGKRLLTVGTDCAVGKMFTALALEQAMRRRGIAADFRATGQTGIFIAGGGVSVDAVVSDFLSGAAESLSPDAADMHWDLVEGQGSLFHPSYAGVSLGLLHGSQPDAIVLCHDAGRRTNGDFPGLPLPSLAECAQTNLQLARLTNPAVRLVGCSLNTSRLTPDATERAIADAATALGVPCVDPVRTGVDPIVDHILAR</sequence>
<reference evidence="3 4" key="1">
    <citation type="submission" date="2021-08" db="EMBL/GenBank/DDBJ databases">
        <authorList>
            <person name="Tuo L."/>
        </authorList>
    </citation>
    <scope>NUCLEOTIDE SEQUENCE [LARGE SCALE GENOMIC DNA]</scope>
    <source>
        <strain evidence="3 4">JCM 31229</strain>
    </source>
</reference>
<evidence type="ECO:0000313" key="3">
    <source>
        <dbReference type="EMBL" id="MBY8825023.1"/>
    </source>
</evidence>
<dbReference type="PANTHER" id="PTHR40690:SF1">
    <property type="entry name" value="DUF1611 DOMAIN-CONTAINING PROTEIN"/>
    <property type="match status" value="1"/>
</dbReference>
<proteinExistence type="predicted"/>
<comment type="caution">
    <text evidence="3">The sequence shown here is derived from an EMBL/GenBank/DDBJ whole genome shotgun (WGS) entry which is preliminary data.</text>
</comment>
<dbReference type="Pfam" id="PF07755">
    <property type="entry name" value="DUF1611"/>
    <property type="match status" value="1"/>
</dbReference>
<gene>
    <name evidence="3" type="ORF">K7G82_22155</name>
</gene>
<dbReference type="PANTHER" id="PTHR40690">
    <property type="entry name" value="GLL3100 PROTEIN"/>
    <property type="match status" value="1"/>
</dbReference>
<evidence type="ECO:0000313" key="4">
    <source>
        <dbReference type="Proteomes" id="UP000706039"/>
    </source>
</evidence>
<name>A0ABS7PUJ3_9SPHN</name>
<accession>A0ABS7PUJ3</accession>
<dbReference type="Gene3D" id="3.40.50.720">
    <property type="entry name" value="NAD(P)-binding Rossmann-like Domain"/>
    <property type="match status" value="1"/>
</dbReference>
<feature type="domain" description="D-glutamate N-acetyltransferase-like C-terminal" evidence="1">
    <location>
        <begin position="137"/>
        <end position="333"/>
    </location>
</feature>
<dbReference type="EMBL" id="JAINVV010000011">
    <property type="protein sequence ID" value="MBY8825023.1"/>
    <property type="molecule type" value="Genomic_DNA"/>
</dbReference>
<dbReference type="Pfam" id="PF17396">
    <property type="entry name" value="DUF1611_N"/>
    <property type="match status" value="1"/>
</dbReference>
<organism evidence="3 4">
    <name type="scientific">Sphingomonas colocasiae</name>
    <dbReference type="NCBI Taxonomy" id="1848973"/>
    <lineage>
        <taxon>Bacteria</taxon>
        <taxon>Pseudomonadati</taxon>
        <taxon>Pseudomonadota</taxon>
        <taxon>Alphaproteobacteria</taxon>
        <taxon>Sphingomonadales</taxon>
        <taxon>Sphingomonadaceae</taxon>
        <taxon>Sphingomonas</taxon>
    </lineage>
</organism>
<dbReference type="InterPro" id="IPR027417">
    <property type="entry name" value="P-loop_NTPase"/>
</dbReference>
<dbReference type="InterPro" id="IPR011669">
    <property type="entry name" value="DgcN-like"/>
</dbReference>
<dbReference type="PIRSF" id="PIRSF026760">
    <property type="entry name" value="UCP026760"/>
    <property type="match status" value="1"/>
</dbReference>
<evidence type="ECO:0000259" key="1">
    <source>
        <dbReference type="Pfam" id="PF07755"/>
    </source>
</evidence>